<accession>A0ABW3BPQ9</accession>
<name>A0ABW3BPQ9_9FLAO</name>
<keyword evidence="3" id="KW-1185">Reference proteome</keyword>
<dbReference type="Pfam" id="PF01814">
    <property type="entry name" value="Hemerythrin"/>
    <property type="match status" value="1"/>
</dbReference>
<feature type="domain" description="Hemerythrin-like" evidence="1">
    <location>
        <begin position="22"/>
        <end position="133"/>
    </location>
</feature>
<sequence>MNSFSPVAKKLPEGHPIKVYYQESALIQELLFELNDANPAEDFQKYFKIFNQLKAIEKRFVRIENQLFPYLEKRGWEGPIEKIWALHNKLREQIKLLSTYNSERNIDKIKDNILCLTNSIERLLTIEDTKLFPNSMELITDEDWKDVCLGDEEIGWMLEEKPKSFSTNF</sequence>
<dbReference type="InterPro" id="IPR012312">
    <property type="entry name" value="Hemerythrin-like"/>
</dbReference>
<comment type="caution">
    <text evidence="2">The sequence shown here is derived from an EMBL/GenBank/DDBJ whole genome shotgun (WGS) entry which is preliminary data.</text>
</comment>
<evidence type="ECO:0000313" key="2">
    <source>
        <dbReference type="EMBL" id="MFD0835060.1"/>
    </source>
</evidence>
<reference evidence="3" key="1">
    <citation type="journal article" date="2019" name="Int. J. Syst. Evol. Microbiol.">
        <title>The Global Catalogue of Microorganisms (GCM) 10K type strain sequencing project: providing services to taxonomists for standard genome sequencing and annotation.</title>
        <authorList>
            <consortium name="The Broad Institute Genomics Platform"/>
            <consortium name="The Broad Institute Genome Sequencing Center for Infectious Disease"/>
            <person name="Wu L."/>
            <person name="Ma J."/>
        </authorList>
    </citation>
    <scope>NUCLEOTIDE SEQUENCE [LARGE SCALE GENOMIC DNA]</scope>
    <source>
        <strain evidence="3">CCUG 60529</strain>
    </source>
</reference>
<gene>
    <name evidence="2" type="ORF">ACFQ0I_04745</name>
</gene>
<evidence type="ECO:0000313" key="3">
    <source>
        <dbReference type="Proteomes" id="UP001597011"/>
    </source>
</evidence>
<dbReference type="Gene3D" id="1.20.120.520">
    <property type="entry name" value="nmb1532 protein domain like"/>
    <property type="match status" value="1"/>
</dbReference>
<protein>
    <submittedName>
        <fullName evidence="2">Hemerythrin domain-containing protein</fullName>
    </submittedName>
</protein>
<dbReference type="PANTHER" id="PTHR39966:SF3">
    <property type="entry name" value="DUF438 DOMAIN-CONTAINING PROTEIN"/>
    <property type="match status" value="1"/>
</dbReference>
<evidence type="ECO:0000259" key="1">
    <source>
        <dbReference type="Pfam" id="PF01814"/>
    </source>
</evidence>
<dbReference type="PANTHER" id="PTHR39966">
    <property type="entry name" value="BLL2471 PROTEIN-RELATED"/>
    <property type="match status" value="1"/>
</dbReference>
<organism evidence="2 3">
    <name type="scientific">Mariniflexile aquimaris</name>
    <dbReference type="NCBI Taxonomy" id="881009"/>
    <lineage>
        <taxon>Bacteria</taxon>
        <taxon>Pseudomonadati</taxon>
        <taxon>Bacteroidota</taxon>
        <taxon>Flavobacteriia</taxon>
        <taxon>Flavobacteriales</taxon>
        <taxon>Flavobacteriaceae</taxon>
        <taxon>Mariniflexile</taxon>
    </lineage>
</organism>
<proteinExistence type="predicted"/>
<dbReference type="RefSeq" id="WP_379939848.1">
    <property type="nucleotide sequence ID" value="NZ_JBHTIB010000002.1"/>
</dbReference>
<dbReference type="EMBL" id="JBHTIB010000002">
    <property type="protein sequence ID" value="MFD0835060.1"/>
    <property type="molecule type" value="Genomic_DNA"/>
</dbReference>
<dbReference type="Proteomes" id="UP001597011">
    <property type="component" value="Unassembled WGS sequence"/>
</dbReference>